<dbReference type="EMBL" id="JAOTJC010000006">
    <property type="protein sequence ID" value="MCU7553841.1"/>
    <property type="molecule type" value="Genomic_DNA"/>
</dbReference>
<feature type="signal peptide" evidence="1">
    <location>
        <begin position="1"/>
        <end position="21"/>
    </location>
</feature>
<name>A0ABT2VNL5_9ALTE</name>
<keyword evidence="3" id="KW-1185">Reference proteome</keyword>
<dbReference type="RefSeq" id="WP_262992542.1">
    <property type="nucleotide sequence ID" value="NZ_JAOTJC010000006.1"/>
</dbReference>
<evidence type="ECO:0000313" key="3">
    <source>
        <dbReference type="Proteomes" id="UP001209257"/>
    </source>
</evidence>
<protein>
    <submittedName>
        <fullName evidence="2">Uncharacterized protein</fullName>
    </submittedName>
</protein>
<organism evidence="2 3">
    <name type="scientific">Alteromonas salexigens</name>
    <dbReference type="NCBI Taxonomy" id="2982530"/>
    <lineage>
        <taxon>Bacteria</taxon>
        <taxon>Pseudomonadati</taxon>
        <taxon>Pseudomonadota</taxon>
        <taxon>Gammaproteobacteria</taxon>
        <taxon>Alteromonadales</taxon>
        <taxon>Alteromonadaceae</taxon>
        <taxon>Alteromonas/Salinimonas group</taxon>
        <taxon>Alteromonas</taxon>
    </lineage>
</organism>
<feature type="chain" id="PRO_5047018829" evidence="1">
    <location>
        <begin position="22"/>
        <end position="93"/>
    </location>
</feature>
<evidence type="ECO:0000313" key="2">
    <source>
        <dbReference type="EMBL" id="MCU7553841.1"/>
    </source>
</evidence>
<gene>
    <name evidence="2" type="ORF">OCL06_04440</name>
</gene>
<evidence type="ECO:0000256" key="1">
    <source>
        <dbReference type="SAM" id="SignalP"/>
    </source>
</evidence>
<accession>A0ABT2VNL5</accession>
<keyword evidence="1" id="KW-0732">Signal</keyword>
<sequence length="93" mass="9956">MNKLLLSTVSVMAFATAATQAAETSQNQQSSELIKSAEQAITLNDLIPDTNLSGSVKQQASSALALDAAVSLSKRMFAVRKDKRTERTLARSE</sequence>
<comment type="caution">
    <text evidence="2">The sequence shown here is derived from an EMBL/GenBank/DDBJ whole genome shotgun (WGS) entry which is preliminary data.</text>
</comment>
<dbReference type="Proteomes" id="UP001209257">
    <property type="component" value="Unassembled WGS sequence"/>
</dbReference>
<reference evidence="3" key="1">
    <citation type="submission" date="2023-07" db="EMBL/GenBank/DDBJ databases">
        <title>Study on multiphase classification of strain Alteromonas salexigens isolated from the Yellow Sea.</title>
        <authorList>
            <person name="Sun L."/>
        </authorList>
    </citation>
    <scope>NUCLEOTIDE SEQUENCE [LARGE SCALE GENOMIC DNA]</scope>
    <source>
        <strain evidence="3">ASW11-19</strain>
    </source>
</reference>
<proteinExistence type="predicted"/>